<dbReference type="AlphaFoldDB" id="A0A6G1HGT5"/>
<gene>
    <name evidence="2" type="ORF">K402DRAFT_2425</name>
</gene>
<feature type="region of interest" description="Disordered" evidence="1">
    <location>
        <begin position="145"/>
        <end position="170"/>
    </location>
</feature>
<dbReference type="EMBL" id="ML977137">
    <property type="protein sequence ID" value="KAF1992277.1"/>
    <property type="molecule type" value="Genomic_DNA"/>
</dbReference>
<keyword evidence="3" id="KW-1185">Reference proteome</keyword>
<evidence type="ECO:0000313" key="2">
    <source>
        <dbReference type="EMBL" id="KAF1992277.1"/>
    </source>
</evidence>
<proteinExistence type="predicted"/>
<name>A0A6G1HGT5_9PEZI</name>
<evidence type="ECO:0000256" key="1">
    <source>
        <dbReference type="SAM" id="MobiDB-lite"/>
    </source>
</evidence>
<feature type="region of interest" description="Disordered" evidence="1">
    <location>
        <begin position="182"/>
        <end position="222"/>
    </location>
</feature>
<sequence>MRESASGPKGEAEPSAQHWSPSRVQESTQAALLPSCKLNGRIISISARMQHRRRHLLPQDPALPTVPCRLRPTVQVPISSSTARVCLAKCFASSYALHHTLTLASSCHCPNSSSSPSASLRRSLDDSKSCFLSFPPAFRTLRSFPGTPPDCDSELRPRPASIPGSHHPQTLFKLPGSRYFSSTTRHSGPLGPRSCRVVPVRPRPLGGSRSASRQLNYAESSS</sequence>
<protein>
    <submittedName>
        <fullName evidence="2">Uncharacterized protein</fullName>
    </submittedName>
</protein>
<feature type="compositionally biased region" description="Polar residues" evidence="1">
    <location>
        <begin position="211"/>
        <end position="222"/>
    </location>
</feature>
<accession>A0A6G1HGT5</accession>
<evidence type="ECO:0000313" key="3">
    <source>
        <dbReference type="Proteomes" id="UP000800041"/>
    </source>
</evidence>
<feature type="compositionally biased region" description="Low complexity" evidence="1">
    <location>
        <begin position="191"/>
        <end position="210"/>
    </location>
</feature>
<organism evidence="2 3">
    <name type="scientific">Aulographum hederae CBS 113979</name>
    <dbReference type="NCBI Taxonomy" id="1176131"/>
    <lineage>
        <taxon>Eukaryota</taxon>
        <taxon>Fungi</taxon>
        <taxon>Dikarya</taxon>
        <taxon>Ascomycota</taxon>
        <taxon>Pezizomycotina</taxon>
        <taxon>Dothideomycetes</taxon>
        <taxon>Pleosporomycetidae</taxon>
        <taxon>Aulographales</taxon>
        <taxon>Aulographaceae</taxon>
    </lineage>
</organism>
<feature type="region of interest" description="Disordered" evidence="1">
    <location>
        <begin position="1"/>
        <end position="24"/>
    </location>
</feature>
<dbReference type="Proteomes" id="UP000800041">
    <property type="component" value="Unassembled WGS sequence"/>
</dbReference>
<reference evidence="2" key="1">
    <citation type="journal article" date="2020" name="Stud. Mycol.">
        <title>101 Dothideomycetes genomes: a test case for predicting lifestyles and emergence of pathogens.</title>
        <authorList>
            <person name="Haridas S."/>
            <person name="Albert R."/>
            <person name="Binder M."/>
            <person name="Bloem J."/>
            <person name="Labutti K."/>
            <person name="Salamov A."/>
            <person name="Andreopoulos B."/>
            <person name="Baker S."/>
            <person name="Barry K."/>
            <person name="Bills G."/>
            <person name="Bluhm B."/>
            <person name="Cannon C."/>
            <person name="Castanera R."/>
            <person name="Culley D."/>
            <person name="Daum C."/>
            <person name="Ezra D."/>
            <person name="Gonzalez J."/>
            <person name="Henrissat B."/>
            <person name="Kuo A."/>
            <person name="Liang C."/>
            <person name="Lipzen A."/>
            <person name="Lutzoni F."/>
            <person name="Magnuson J."/>
            <person name="Mondo S."/>
            <person name="Nolan M."/>
            <person name="Ohm R."/>
            <person name="Pangilinan J."/>
            <person name="Park H.-J."/>
            <person name="Ramirez L."/>
            <person name="Alfaro M."/>
            <person name="Sun H."/>
            <person name="Tritt A."/>
            <person name="Yoshinaga Y."/>
            <person name="Zwiers L.-H."/>
            <person name="Turgeon B."/>
            <person name="Goodwin S."/>
            <person name="Spatafora J."/>
            <person name="Crous P."/>
            <person name="Grigoriev I."/>
        </authorList>
    </citation>
    <scope>NUCLEOTIDE SEQUENCE</scope>
    <source>
        <strain evidence="2">CBS 113979</strain>
    </source>
</reference>